<gene>
    <name evidence="2" type="ORF">ARALYDRAFT_352144</name>
</gene>
<reference evidence="3" key="1">
    <citation type="journal article" date="2011" name="Nat. Genet.">
        <title>The Arabidopsis lyrata genome sequence and the basis of rapid genome size change.</title>
        <authorList>
            <person name="Hu T.T."/>
            <person name="Pattyn P."/>
            <person name="Bakker E.G."/>
            <person name="Cao J."/>
            <person name="Cheng J.-F."/>
            <person name="Clark R.M."/>
            <person name="Fahlgren N."/>
            <person name="Fawcett J.A."/>
            <person name="Grimwood J."/>
            <person name="Gundlach H."/>
            <person name="Haberer G."/>
            <person name="Hollister J.D."/>
            <person name="Ossowski S."/>
            <person name="Ottilar R.P."/>
            <person name="Salamov A.A."/>
            <person name="Schneeberger K."/>
            <person name="Spannagl M."/>
            <person name="Wang X."/>
            <person name="Yang L."/>
            <person name="Nasrallah M.E."/>
            <person name="Bergelson J."/>
            <person name="Carrington J.C."/>
            <person name="Gaut B.S."/>
            <person name="Schmutz J."/>
            <person name="Mayer K.F.X."/>
            <person name="Van de Peer Y."/>
            <person name="Grigoriev I.V."/>
            <person name="Nordborg M."/>
            <person name="Weigel D."/>
            <person name="Guo Y.-L."/>
        </authorList>
    </citation>
    <scope>NUCLEOTIDE SEQUENCE [LARGE SCALE GENOMIC DNA]</scope>
    <source>
        <strain evidence="3">cv. MN47</strain>
    </source>
</reference>
<dbReference type="EMBL" id="GL348718">
    <property type="protein sequence ID" value="EFH50904.1"/>
    <property type="molecule type" value="Genomic_DNA"/>
</dbReference>
<accession>D7LYS3</accession>
<feature type="domain" description="F-box" evidence="1">
    <location>
        <begin position="2"/>
        <end position="47"/>
    </location>
</feature>
<dbReference type="Pfam" id="PF00646">
    <property type="entry name" value="F-box"/>
    <property type="match status" value="1"/>
</dbReference>
<keyword evidence="3" id="KW-1185">Reference proteome</keyword>
<dbReference type="PANTHER" id="PTHR31672:SF10">
    <property type="entry name" value="F-BOX DOMAIN-CONTAINING PROTEIN"/>
    <property type="match status" value="1"/>
</dbReference>
<evidence type="ECO:0000313" key="3">
    <source>
        <dbReference type="Proteomes" id="UP000008694"/>
    </source>
</evidence>
<dbReference type="STRING" id="81972.D7LYS3"/>
<dbReference type="FunFam" id="1.20.1280.50:FF:000154">
    <property type="entry name" value="Putative F-box protein At5g36200"/>
    <property type="match status" value="1"/>
</dbReference>
<dbReference type="InterPro" id="IPR006527">
    <property type="entry name" value="F-box-assoc_dom_typ1"/>
</dbReference>
<dbReference type="NCBIfam" id="TIGR01640">
    <property type="entry name" value="F_box_assoc_1"/>
    <property type="match status" value="1"/>
</dbReference>
<dbReference type="CDD" id="cd22157">
    <property type="entry name" value="F-box_AtFBW1-like"/>
    <property type="match status" value="1"/>
</dbReference>
<dbReference type="HOGENOM" id="CLU_034692_0_0_1"/>
<dbReference type="SMART" id="SM00256">
    <property type="entry name" value="FBOX"/>
    <property type="match status" value="1"/>
</dbReference>
<dbReference type="InterPro" id="IPR017451">
    <property type="entry name" value="F-box-assoc_interact_dom"/>
</dbReference>
<dbReference type="PANTHER" id="PTHR31672">
    <property type="entry name" value="BNACNNG10540D PROTEIN"/>
    <property type="match status" value="1"/>
</dbReference>
<dbReference type="InterPro" id="IPR050796">
    <property type="entry name" value="SCF_F-box_component"/>
</dbReference>
<dbReference type="InterPro" id="IPR011043">
    <property type="entry name" value="Gal_Oxase/kelch_b-propeller"/>
</dbReference>
<dbReference type="Gene3D" id="1.20.1280.50">
    <property type="match status" value="1"/>
</dbReference>
<sequence>MTTTMSNLPNDLLEEIVSRVPLKSMRKVRLTCKKWNALFKSRSFTKMHIGKEEEASKELGETRMIVMMDCNVYLMGIIVNENPSIESLGKLTCLHDSEQVKISQVFHCEGLLLCILKVDNTKIVVWNPYLGQTRWIQTGKHYHASGWVTLDVYNYALGYENNSENRSLKILRFTKDFHYHFPENVALWYEIYDFDTDLWTTLDVSPHWRIISNCGLSLKGNTYWGAVERNASAHHIICFDFTIGRFGPLLPLPFKARGSDFVPLSSVRDEKIAALFRASEKVEIWITTNIDDAKNVSWSKFVTLNIPYLDQNLSYKSFLIDEEKKVVVVFDNERKVTHNTIIIIGEAGCLRKLELGEPVDKNCWPLVCSYVPSIVQIKQHNEGQKKNQTSDYGYMVYSLHRFMIWKLVIHVMVSALKELNHYHGYESIPYHIKEMCFRITTLEDRDTRFGVLKK</sequence>
<dbReference type="Gramene" id="fgenesh1_pg.C_scaffold_6002737">
    <property type="protein sequence ID" value="fgenesh1_pg.C_scaffold_6002737"/>
    <property type="gene ID" value="fgenesh1_pg.C_scaffold_6002737"/>
</dbReference>
<dbReference type="InterPro" id="IPR036047">
    <property type="entry name" value="F-box-like_dom_sf"/>
</dbReference>
<dbReference type="SUPFAM" id="SSF50965">
    <property type="entry name" value="Galactose oxidase, central domain"/>
    <property type="match status" value="1"/>
</dbReference>
<dbReference type="AlphaFoldDB" id="D7LYS3"/>
<dbReference type="PROSITE" id="PS50181">
    <property type="entry name" value="FBOX"/>
    <property type="match status" value="1"/>
</dbReference>
<dbReference type="SUPFAM" id="SSF81383">
    <property type="entry name" value="F-box domain"/>
    <property type="match status" value="1"/>
</dbReference>
<dbReference type="InterPro" id="IPR001810">
    <property type="entry name" value="F-box_dom"/>
</dbReference>
<evidence type="ECO:0000259" key="1">
    <source>
        <dbReference type="PROSITE" id="PS50181"/>
    </source>
</evidence>
<dbReference type="Proteomes" id="UP000008694">
    <property type="component" value="Unassembled WGS sequence"/>
</dbReference>
<protein>
    <recommendedName>
        <fullName evidence="1">F-box domain-containing protein</fullName>
    </recommendedName>
</protein>
<dbReference type="Pfam" id="PF07734">
    <property type="entry name" value="FBA_1"/>
    <property type="match status" value="1"/>
</dbReference>
<proteinExistence type="predicted"/>
<name>D7LYS3_ARALL</name>
<organism evidence="3">
    <name type="scientific">Arabidopsis lyrata subsp. lyrata</name>
    <name type="common">Lyre-leaved rock-cress</name>
    <dbReference type="NCBI Taxonomy" id="81972"/>
    <lineage>
        <taxon>Eukaryota</taxon>
        <taxon>Viridiplantae</taxon>
        <taxon>Streptophyta</taxon>
        <taxon>Embryophyta</taxon>
        <taxon>Tracheophyta</taxon>
        <taxon>Spermatophyta</taxon>
        <taxon>Magnoliopsida</taxon>
        <taxon>eudicotyledons</taxon>
        <taxon>Gunneridae</taxon>
        <taxon>Pentapetalae</taxon>
        <taxon>rosids</taxon>
        <taxon>malvids</taxon>
        <taxon>Brassicales</taxon>
        <taxon>Brassicaceae</taxon>
        <taxon>Camelineae</taxon>
        <taxon>Arabidopsis</taxon>
    </lineage>
</organism>
<evidence type="ECO:0000313" key="2">
    <source>
        <dbReference type="EMBL" id="EFH50904.1"/>
    </source>
</evidence>